<keyword evidence="2" id="KW-1185">Reference proteome</keyword>
<sequence>MATKIDSSAKFIDRFVDLGSWIMVCQKYLDVKKIYNSILEVLLACASSCFPAIDSFTDDEDDDTQTKQNKIKQN</sequence>
<proteinExistence type="predicted"/>
<name>A0AAV0XBG4_9HEMI</name>
<accession>A0AAV0XBG4</accession>
<gene>
    <name evidence="1" type="ORF">MEUPH1_LOCUS20243</name>
</gene>
<evidence type="ECO:0000313" key="2">
    <source>
        <dbReference type="Proteomes" id="UP001160148"/>
    </source>
</evidence>
<organism evidence="1 2">
    <name type="scientific">Macrosiphum euphorbiae</name>
    <name type="common">potato aphid</name>
    <dbReference type="NCBI Taxonomy" id="13131"/>
    <lineage>
        <taxon>Eukaryota</taxon>
        <taxon>Metazoa</taxon>
        <taxon>Ecdysozoa</taxon>
        <taxon>Arthropoda</taxon>
        <taxon>Hexapoda</taxon>
        <taxon>Insecta</taxon>
        <taxon>Pterygota</taxon>
        <taxon>Neoptera</taxon>
        <taxon>Paraneoptera</taxon>
        <taxon>Hemiptera</taxon>
        <taxon>Sternorrhyncha</taxon>
        <taxon>Aphidomorpha</taxon>
        <taxon>Aphidoidea</taxon>
        <taxon>Aphididae</taxon>
        <taxon>Macrosiphini</taxon>
        <taxon>Macrosiphum</taxon>
    </lineage>
</organism>
<dbReference type="EMBL" id="CARXXK010000004">
    <property type="protein sequence ID" value="CAI6365543.1"/>
    <property type="molecule type" value="Genomic_DNA"/>
</dbReference>
<evidence type="ECO:0000313" key="1">
    <source>
        <dbReference type="EMBL" id="CAI6365543.1"/>
    </source>
</evidence>
<protein>
    <submittedName>
        <fullName evidence="1">Uncharacterized protein</fullName>
    </submittedName>
</protein>
<reference evidence="1 2" key="1">
    <citation type="submission" date="2023-01" db="EMBL/GenBank/DDBJ databases">
        <authorList>
            <person name="Whitehead M."/>
        </authorList>
    </citation>
    <scope>NUCLEOTIDE SEQUENCE [LARGE SCALE GENOMIC DNA]</scope>
</reference>
<comment type="caution">
    <text evidence="1">The sequence shown here is derived from an EMBL/GenBank/DDBJ whole genome shotgun (WGS) entry which is preliminary data.</text>
</comment>
<dbReference type="Proteomes" id="UP001160148">
    <property type="component" value="Unassembled WGS sequence"/>
</dbReference>
<dbReference type="AlphaFoldDB" id="A0AAV0XBG4"/>